<dbReference type="InterPro" id="IPR050951">
    <property type="entry name" value="Retrovirus_Pol_polyprotein"/>
</dbReference>
<name>A0AAW2UPT7_SESRA</name>
<organism evidence="3">
    <name type="scientific">Sesamum radiatum</name>
    <name type="common">Black benniseed</name>
    <dbReference type="NCBI Taxonomy" id="300843"/>
    <lineage>
        <taxon>Eukaryota</taxon>
        <taxon>Viridiplantae</taxon>
        <taxon>Streptophyta</taxon>
        <taxon>Embryophyta</taxon>
        <taxon>Tracheophyta</taxon>
        <taxon>Spermatophyta</taxon>
        <taxon>Magnoliopsida</taxon>
        <taxon>eudicotyledons</taxon>
        <taxon>Gunneridae</taxon>
        <taxon>Pentapetalae</taxon>
        <taxon>asterids</taxon>
        <taxon>lamiids</taxon>
        <taxon>Lamiales</taxon>
        <taxon>Pedaliaceae</taxon>
        <taxon>Sesamum</taxon>
    </lineage>
</organism>
<sequence>LLKNDAFEWNSEAEMAFSQLKKVMTTAPVLAMPDFSQPFVVETDACGKGIGAILMQGGIPLPYLSNAPTTKNLGLSTYVKGFLALLVAVTKWRHYLQGNHFITRTDQRSLKHILDQRVDSILQQK</sequence>
<dbReference type="Gene3D" id="3.30.70.270">
    <property type="match status" value="1"/>
</dbReference>
<dbReference type="PANTHER" id="PTHR37984:SF5">
    <property type="entry name" value="PROTEIN NYNRIN-LIKE"/>
    <property type="match status" value="1"/>
</dbReference>
<dbReference type="SUPFAM" id="SSF56672">
    <property type="entry name" value="DNA/RNA polymerases"/>
    <property type="match status" value="1"/>
</dbReference>
<dbReference type="InterPro" id="IPR043128">
    <property type="entry name" value="Rev_trsase/Diguanyl_cyclase"/>
</dbReference>
<feature type="non-terminal residue" evidence="3">
    <location>
        <position position="1"/>
    </location>
</feature>
<dbReference type="GO" id="GO:0003824">
    <property type="term" value="F:catalytic activity"/>
    <property type="evidence" value="ECO:0007669"/>
    <property type="project" value="UniProtKB-KW"/>
</dbReference>
<dbReference type="AlphaFoldDB" id="A0AAW2UPT7"/>
<dbReference type="InterPro" id="IPR043502">
    <property type="entry name" value="DNA/RNA_pol_sf"/>
</dbReference>
<reference evidence="3" key="1">
    <citation type="submission" date="2020-06" db="EMBL/GenBank/DDBJ databases">
        <authorList>
            <person name="Li T."/>
            <person name="Hu X."/>
            <person name="Zhang T."/>
            <person name="Song X."/>
            <person name="Zhang H."/>
            <person name="Dai N."/>
            <person name="Sheng W."/>
            <person name="Hou X."/>
            <person name="Wei L."/>
        </authorList>
    </citation>
    <scope>NUCLEOTIDE SEQUENCE</scope>
    <source>
        <strain evidence="3">G02</strain>
        <tissue evidence="3">Leaf</tissue>
    </source>
</reference>
<feature type="domain" description="Reverse transcriptase/retrotransposon-derived protein RNase H-like" evidence="2">
    <location>
        <begin position="9"/>
        <end position="102"/>
    </location>
</feature>
<proteinExistence type="predicted"/>
<keyword evidence="1" id="KW-0511">Multifunctional enzyme</keyword>
<comment type="caution">
    <text evidence="3">The sequence shown here is derived from an EMBL/GenBank/DDBJ whole genome shotgun (WGS) entry which is preliminary data.</text>
</comment>
<dbReference type="EMBL" id="JACGWJ010000005">
    <property type="protein sequence ID" value="KAL0419044.1"/>
    <property type="molecule type" value="Genomic_DNA"/>
</dbReference>
<reference evidence="3" key="2">
    <citation type="journal article" date="2024" name="Plant">
        <title>Genomic evolution and insights into agronomic trait innovations of Sesamum species.</title>
        <authorList>
            <person name="Miao H."/>
            <person name="Wang L."/>
            <person name="Qu L."/>
            <person name="Liu H."/>
            <person name="Sun Y."/>
            <person name="Le M."/>
            <person name="Wang Q."/>
            <person name="Wei S."/>
            <person name="Zheng Y."/>
            <person name="Lin W."/>
            <person name="Duan Y."/>
            <person name="Cao H."/>
            <person name="Xiong S."/>
            <person name="Wang X."/>
            <person name="Wei L."/>
            <person name="Li C."/>
            <person name="Ma Q."/>
            <person name="Ju M."/>
            <person name="Zhao R."/>
            <person name="Li G."/>
            <person name="Mu C."/>
            <person name="Tian Q."/>
            <person name="Mei H."/>
            <person name="Zhang T."/>
            <person name="Gao T."/>
            <person name="Zhang H."/>
        </authorList>
    </citation>
    <scope>NUCLEOTIDE SEQUENCE</scope>
    <source>
        <strain evidence="3">G02</strain>
    </source>
</reference>
<dbReference type="InterPro" id="IPR041577">
    <property type="entry name" value="RT_RNaseH_2"/>
</dbReference>
<evidence type="ECO:0000259" key="2">
    <source>
        <dbReference type="Pfam" id="PF17919"/>
    </source>
</evidence>
<evidence type="ECO:0000313" key="3">
    <source>
        <dbReference type="EMBL" id="KAL0419044.1"/>
    </source>
</evidence>
<evidence type="ECO:0000256" key="1">
    <source>
        <dbReference type="ARBA" id="ARBA00023268"/>
    </source>
</evidence>
<gene>
    <name evidence="3" type="ORF">Sradi_1317900</name>
</gene>
<protein>
    <recommendedName>
        <fullName evidence="2">Reverse transcriptase/retrotransposon-derived protein RNase H-like domain-containing protein</fullName>
    </recommendedName>
</protein>
<accession>A0AAW2UPT7</accession>
<dbReference type="PANTHER" id="PTHR37984">
    <property type="entry name" value="PROTEIN CBG26694"/>
    <property type="match status" value="1"/>
</dbReference>
<dbReference type="Pfam" id="PF17919">
    <property type="entry name" value="RT_RNaseH_2"/>
    <property type="match status" value="1"/>
</dbReference>